<protein>
    <submittedName>
        <fullName evidence="1">RCG48576</fullName>
    </submittedName>
</protein>
<evidence type="ECO:0000313" key="1">
    <source>
        <dbReference type="EMBL" id="EDM12974.1"/>
    </source>
</evidence>
<dbReference type="EMBL" id="CH473953">
    <property type="protein sequence ID" value="EDM12974.1"/>
    <property type="molecule type" value="Genomic_DNA"/>
</dbReference>
<evidence type="ECO:0000313" key="2">
    <source>
        <dbReference type="Proteomes" id="UP000234681"/>
    </source>
</evidence>
<proteinExistence type="predicted"/>
<dbReference type="Proteomes" id="UP000234681">
    <property type="component" value="Chromosome 1"/>
</dbReference>
<sequence length="34" mass="3833">MCAHLDIPKSSRPLGHMDKTRIVQNHKGTLKMTS</sequence>
<accession>A6I0J3</accession>
<name>A6I0J3_RAT</name>
<reference evidence="2" key="1">
    <citation type="submission" date="2005-09" db="EMBL/GenBank/DDBJ databases">
        <authorList>
            <person name="Mural R.J."/>
            <person name="Li P.W."/>
            <person name="Adams M.D."/>
            <person name="Amanatides P.G."/>
            <person name="Baden-Tillson H."/>
            <person name="Barnstead M."/>
            <person name="Chin S.H."/>
            <person name="Dew I."/>
            <person name="Evans C.A."/>
            <person name="Ferriera S."/>
            <person name="Flanigan M."/>
            <person name="Fosler C."/>
            <person name="Glodek A."/>
            <person name="Gu Z."/>
            <person name="Holt R.A."/>
            <person name="Jennings D."/>
            <person name="Kraft C.L."/>
            <person name="Lu F."/>
            <person name="Nguyen T."/>
            <person name="Nusskern D.R."/>
            <person name="Pfannkoch C.M."/>
            <person name="Sitter C."/>
            <person name="Sutton G.G."/>
            <person name="Venter J.C."/>
            <person name="Wang Z."/>
            <person name="Woodage T."/>
            <person name="Zheng X.H."/>
            <person name="Zhong F."/>
        </authorList>
    </citation>
    <scope>NUCLEOTIDE SEQUENCE [LARGE SCALE GENOMIC DNA]</scope>
    <source>
        <strain>BN</strain>
        <strain evidence="2">Sprague-Dawley</strain>
    </source>
</reference>
<gene>
    <name evidence="1" type="ORF">rCG_48576</name>
</gene>
<organism evidence="1 2">
    <name type="scientific">Rattus norvegicus</name>
    <name type="common">Rat</name>
    <dbReference type="NCBI Taxonomy" id="10116"/>
    <lineage>
        <taxon>Eukaryota</taxon>
        <taxon>Metazoa</taxon>
        <taxon>Chordata</taxon>
        <taxon>Craniata</taxon>
        <taxon>Vertebrata</taxon>
        <taxon>Euteleostomi</taxon>
        <taxon>Mammalia</taxon>
        <taxon>Eutheria</taxon>
        <taxon>Euarchontoglires</taxon>
        <taxon>Glires</taxon>
        <taxon>Rodentia</taxon>
        <taxon>Myomorpha</taxon>
        <taxon>Muroidea</taxon>
        <taxon>Muridae</taxon>
        <taxon>Murinae</taxon>
        <taxon>Rattus</taxon>
    </lineage>
</organism>
<dbReference type="AlphaFoldDB" id="A6I0J3"/>